<reference evidence="1 2" key="1">
    <citation type="submission" date="2017-04" db="EMBL/GenBank/DDBJ databases">
        <title>Novel microbial lineages endemic to geothermal iron-oxide mats fill important gaps in the evolutionary history of Archaea.</title>
        <authorList>
            <person name="Jay Z.J."/>
            <person name="Beam J.P."/>
            <person name="Dlakic M."/>
            <person name="Rusch D.B."/>
            <person name="Kozubal M.A."/>
            <person name="Inskeep W.P."/>
        </authorList>
    </citation>
    <scope>NUCLEOTIDE SEQUENCE [LARGE SCALE GENOMIC DNA]</scope>
    <source>
        <strain evidence="1">OSP_B</strain>
    </source>
</reference>
<name>A0A2R6AV59_9ARCH</name>
<proteinExistence type="predicted"/>
<gene>
    <name evidence="1" type="ORF">B9P99_04950</name>
</gene>
<dbReference type="Proteomes" id="UP000240838">
    <property type="component" value="Unassembled WGS sequence"/>
</dbReference>
<organism evidence="1 2">
    <name type="scientific">Candidatus Marsarchaeota G1 archaeon OSP_B</name>
    <dbReference type="NCBI Taxonomy" id="1978153"/>
    <lineage>
        <taxon>Archaea</taxon>
        <taxon>Candidatus Marsarchaeota</taxon>
        <taxon>Candidatus Marsarchaeota group 1</taxon>
    </lineage>
</organism>
<comment type="caution">
    <text evidence="1">The sequence shown here is derived from an EMBL/GenBank/DDBJ whole genome shotgun (WGS) entry which is preliminary data.</text>
</comment>
<sequence>MMSKQELSLYLSSVTTDPYTPKVVWANGSVNLVMSGYGMWNDSDPSVTLLAHLGSSVTLNFYVSIEALTEYSNYVFNVTRADTLKAVNEYLFAHDGHLPFNITIERITPEGSVQIVSSINPVVNAQNSVSFAIQPGVYVYGVLKPISYEFDPYGMSSVFLGEDSGAITSLWGVILVVS</sequence>
<evidence type="ECO:0000313" key="2">
    <source>
        <dbReference type="Proteomes" id="UP000240838"/>
    </source>
</evidence>
<dbReference type="EMBL" id="NEXA01000183">
    <property type="protein sequence ID" value="PSN90252.1"/>
    <property type="molecule type" value="Genomic_DNA"/>
</dbReference>
<evidence type="ECO:0000313" key="1">
    <source>
        <dbReference type="EMBL" id="PSN90252.1"/>
    </source>
</evidence>
<protein>
    <submittedName>
        <fullName evidence="1">Uncharacterized protein</fullName>
    </submittedName>
</protein>
<accession>A0A2R6AV59</accession>
<dbReference type="AlphaFoldDB" id="A0A2R6AV59"/>